<dbReference type="SUPFAM" id="SSF47336">
    <property type="entry name" value="ACP-like"/>
    <property type="match status" value="1"/>
</dbReference>
<dbReference type="Pfam" id="PF00550">
    <property type="entry name" value="PP-binding"/>
    <property type="match status" value="1"/>
</dbReference>
<feature type="domain" description="Carrier" evidence="8">
    <location>
        <begin position="1523"/>
        <end position="1601"/>
    </location>
</feature>
<evidence type="ECO:0000259" key="9">
    <source>
        <dbReference type="PROSITE" id="PS52004"/>
    </source>
</evidence>
<dbReference type="Pfam" id="PF08990">
    <property type="entry name" value="Docking"/>
    <property type="match status" value="1"/>
</dbReference>
<dbReference type="InterPro" id="IPR036736">
    <property type="entry name" value="ACP-like_sf"/>
</dbReference>
<dbReference type="EMBL" id="JBHRZI010000005">
    <property type="protein sequence ID" value="MFC3890685.1"/>
    <property type="molecule type" value="Genomic_DNA"/>
</dbReference>
<dbReference type="PANTHER" id="PTHR43775:SF51">
    <property type="entry name" value="INACTIVE PHENOLPHTHIOCEROL SYNTHESIS POLYKETIDE SYNTHASE TYPE I PKS1-RELATED"/>
    <property type="match status" value="1"/>
</dbReference>
<feature type="domain" description="Ketosynthase family 3 (KS3)" evidence="9">
    <location>
        <begin position="33"/>
        <end position="458"/>
    </location>
</feature>
<dbReference type="PANTHER" id="PTHR43775">
    <property type="entry name" value="FATTY ACID SYNTHASE"/>
    <property type="match status" value="1"/>
</dbReference>
<dbReference type="SMART" id="SM01294">
    <property type="entry name" value="PKS_PP_betabranch"/>
    <property type="match status" value="1"/>
</dbReference>
<dbReference type="InterPro" id="IPR014030">
    <property type="entry name" value="Ketoacyl_synth_N"/>
</dbReference>
<proteinExistence type="predicted"/>
<dbReference type="Gene3D" id="3.40.366.10">
    <property type="entry name" value="Malonyl-Coenzyme A Acyl Carrier Protein, domain 2"/>
    <property type="match status" value="1"/>
</dbReference>
<evidence type="ECO:0000256" key="2">
    <source>
        <dbReference type="ARBA" id="ARBA00022450"/>
    </source>
</evidence>
<keyword evidence="4" id="KW-0808">Transferase</keyword>
<dbReference type="InterPro" id="IPR001227">
    <property type="entry name" value="Ac_transferase_dom_sf"/>
</dbReference>
<dbReference type="Proteomes" id="UP001595690">
    <property type="component" value="Unassembled WGS sequence"/>
</dbReference>
<dbReference type="InterPro" id="IPR013968">
    <property type="entry name" value="PKS_KR"/>
</dbReference>
<reference evidence="11" key="1">
    <citation type="journal article" date="2019" name="Int. J. Syst. Evol. Microbiol.">
        <title>The Global Catalogue of Microorganisms (GCM) 10K type strain sequencing project: providing services to taxonomists for standard genome sequencing and annotation.</title>
        <authorList>
            <consortium name="The Broad Institute Genomics Platform"/>
            <consortium name="The Broad Institute Genome Sequencing Center for Infectious Disease"/>
            <person name="Wu L."/>
            <person name="Ma J."/>
        </authorList>
    </citation>
    <scope>NUCLEOTIDE SEQUENCE [LARGE SCALE GENOMIC DNA]</scope>
    <source>
        <strain evidence="11">CGMCC 4.7405</strain>
    </source>
</reference>
<accession>A0ABV8BN01</accession>
<dbReference type="Pfam" id="PF02801">
    <property type="entry name" value="Ketoacyl-synt_C"/>
    <property type="match status" value="1"/>
</dbReference>
<dbReference type="SMART" id="SM00826">
    <property type="entry name" value="PKS_DH"/>
    <property type="match status" value="1"/>
</dbReference>
<name>A0ABV8BN01_9PSEU</name>
<comment type="caution">
    <text evidence="10">The sequence shown here is derived from an EMBL/GenBank/DDBJ whole genome shotgun (WGS) entry which is preliminary data.</text>
</comment>
<dbReference type="InterPro" id="IPR020841">
    <property type="entry name" value="PKS_Beta-ketoAc_synthase_dom"/>
</dbReference>
<dbReference type="InterPro" id="IPR013120">
    <property type="entry name" value="FAR_NAD-bd"/>
</dbReference>
<dbReference type="InterPro" id="IPR006162">
    <property type="entry name" value="Ppantetheine_attach_site"/>
</dbReference>
<dbReference type="Gene3D" id="1.10.1200.10">
    <property type="entry name" value="ACP-like"/>
    <property type="match status" value="1"/>
</dbReference>
<evidence type="ECO:0000256" key="6">
    <source>
        <dbReference type="ARBA" id="ARBA00023268"/>
    </source>
</evidence>
<dbReference type="InterPro" id="IPR020807">
    <property type="entry name" value="PKS_DH"/>
</dbReference>
<dbReference type="InterPro" id="IPR010080">
    <property type="entry name" value="Thioester_reductase-like_dom"/>
</dbReference>
<dbReference type="PROSITE" id="PS50075">
    <property type="entry name" value="CARRIER"/>
    <property type="match status" value="1"/>
</dbReference>
<dbReference type="Pfam" id="PF21089">
    <property type="entry name" value="PKS_DH_N"/>
    <property type="match status" value="1"/>
</dbReference>
<dbReference type="Gene3D" id="3.10.129.110">
    <property type="entry name" value="Polyketide synthase dehydratase"/>
    <property type="match status" value="2"/>
</dbReference>
<dbReference type="Pfam" id="PF16197">
    <property type="entry name" value="KAsynt_C_assoc"/>
    <property type="match status" value="1"/>
</dbReference>
<dbReference type="InterPro" id="IPR009081">
    <property type="entry name" value="PP-bd_ACP"/>
</dbReference>
<dbReference type="Gene3D" id="3.40.47.10">
    <property type="match status" value="1"/>
</dbReference>
<keyword evidence="3" id="KW-0597">Phosphoprotein</keyword>
<dbReference type="CDD" id="cd00833">
    <property type="entry name" value="PKS"/>
    <property type="match status" value="1"/>
</dbReference>
<dbReference type="PROSITE" id="PS00606">
    <property type="entry name" value="KS3_1"/>
    <property type="match status" value="1"/>
</dbReference>
<dbReference type="SUPFAM" id="SSF55048">
    <property type="entry name" value="Probable ACP-binding domain of malonyl-CoA ACP transacylase"/>
    <property type="match status" value="1"/>
</dbReference>
<dbReference type="Pfam" id="PF22953">
    <property type="entry name" value="SpnB_Rossmann"/>
    <property type="match status" value="1"/>
</dbReference>
<dbReference type="InterPro" id="IPR055123">
    <property type="entry name" value="SpnB-like_Rossmann"/>
</dbReference>
<dbReference type="SMART" id="SM00823">
    <property type="entry name" value="PKS_PP"/>
    <property type="match status" value="1"/>
</dbReference>
<dbReference type="PROSITE" id="PS52004">
    <property type="entry name" value="KS3_2"/>
    <property type="match status" value="1"/>
</dbReference>
<dbReference type="InterPro" id="IPR032821">
    <property type="entry name" value="PKS_assoc"/>
</dbReference>
<dbReference type="InterPro" id="IPR015083">
    <property type="entry name" value="NorB/c/GfsB-D-like_docking"/>
</dbReference>
<keyword evidence="5" id="KW-0045">Antibiotic biosynthesis</keyword>
<evidence type="ECO:0000256" key="3">
    <source>
        <dbReference type="ARBA" id="ARBA00022553"/>
    </source>
</evidence>
<keyword evidence="6" id="KW-0511">Multifunctional enzyme</keyword>
<gene>
    <name evidence="10" type="ORF">ACFOWZ_04310</name>
</gene>
<evidence type="ECO:0000256" key="5">
    <source>
        <dbReference type="ARBA" id="ARBA00023194"/>
    </source>
</evidence>
<dbReference type="InterPro" id="IPR057326">
    <property type="entry name" value="KR_dom"/>
</dbReference>
<evidence type="ECO:0000256" key="1">
    <source>
        <dbReference type="ARBA" id="ARBA00001957"/>
    </source>
</evidence>
<sequence length="1990" mass="208002">MADEQKLMEYLKWVTADLQKARKRVEELEAAEPEPVAVVAMACRYPGGIASPDDLWRLVEDGRDGTGPWPSDRGWDVDALYDPEPGQPGRSYTDRGGFLNDATTFDAAFFGISPREALAMDPQQRLLLELSWEVFERAGIDPGALRGSRTAVFAGVGEQSYLGLAGPRELEGFLMTGKLSSVASGRIAYTYGLEGPAITVDTACSSSLVALHLALRSLRSGESALALAGGATVYGSPSGFVEFSQQRGLAADGRAKSFAAAADGTAWAEGAGLLLLERLSDARRNGHPVLAVLRGSAVNSDGASSGLTAPSGSAQERVIRDALADARLRPSDVDVVEAHGTGTRLGDPIEAHALLATYGKERGPSGEPLWLGSFKSNVGHSVAAAGVGGVIKLVQAIRHGVLPRTLHVDAPTPVVDWSSGAVELLTEARPWPDHGRPRRGAVSAFGVSGTNAHLVVEQAPPDEPVELVERAELPVPVLLSGKDGSGLRAQAAALVVHLEAHPDLSVLDVATTLATGRAALDRRAAVVAADRDALLDGLRTLGDGTAVAGGRTAFLFTGQGAQRPGMGRELAARFPVFAKAHNDVVAALDPHLSRPLGDVLDTDAVHDTEFTQPALFAFEVALHRLLESWGVRPDFVAGHSLGELTAAHVAGVFSLSDAARLVAARGRLLGALPAGGAMVAVALPPSEVDDLPPGVDVAAVNGPSSVVLSGREDALLPFVETLKARGVRVKRLTVSHAFHSVLVEPVLAEFRAVAESVTHQRPEISLVSNVDGSEVRELDADHWVRHVRAAVLFSTCVDTLVAAGVETFVEVGPAAALTPLVREVHDGAVGAQHGGDEVVDLVTALAAVHARGVPVSWEAFFAGLGGRRVDLPTYAFQRERYWVVESVATEGLDATDHPVLDTVVPVAGRDEVVLTGRVTGRANPWGDRVPASALVELAVRAGDETGTPRLAGLTTQSPLVLPVRGALHLQVRVGEPGPDGRPVTVHSRPERHTAWTLHAEGLLTRSSSAPPLLDGSGVEVEADSGGFVLHPALLDDVLEAVRPGAVPVEWRGVEVFAHGATKLRAAVGGDEDIVSLSLTDPSGALVAVVDEVRITVGQDTAVARLRPLDALLRPDWIALPLSENASGGWAGVVEPSRVDPGECVSAVLVELQRHLAGNAADPLVVLTKGAFSVAGEPVRDVAASAVWGLVRSAQSEHAGRVVLVDADERPSDALLGAVVALGEPQVVVRGGEVFVPRLRRAPSGNGPSGRWTGTVLVTGGTGALGSLLARHLVVTHGVRDLVLTSRAGTSAPGADAVQAELTGLGARVVVAACDVSDRDAVARLLAEHPVDGVLHAAGTTDDGLVADLTPERVARVFAAKADSARHLHELAGDVTAFVLFSSLAATIGGAGQANYAAANAYLDGLAALRAAEGKPATSIAWGLWDVTSGVTGHLDDADRRRIERAGYPAIGPELGVAVFDAAVRDGAPVVVAAPLDEVALRSRPDQVPVVLREIARLPLRRAARGPGDARSLAERLEGVGAEERLGEVLKEVLAAAADVLGLNDSAAVPVTSSFPDLGFDSLLSVELRNRLGAKTGLTLPPTAVFDHPTPHALATYLDGVLAPAPDAVDAAVDWAAEIILPDDVVPAGTIVSELDDVLLTGATGFLGAFLLRELLESTEARVHCVVRAADPADGLRRLRENLEWYRIKADLARVEVVVGDLAAAGLGLAAEEFDRLAGLVDAVYHAGAEVNWLQPYRALKAANVGGTVELLRLASRHRTVPFHHVSTTGVFAGPVTRGVPLRVTDPAGPGEALPSGYTQSKWVAEEVLDLARGRGLPVSVYRVDLVSGDTATGACQTRDFVWMSVKGLIQAGAYPRGLTAPLHMVPVDYAASAVVALSTMDAKGTFHIDSPGFLDFADLVAAVRSYGHDLRELPADEWRAAVTGDRDNAMLPLLDAFELMMADSEGFYPAIDTTATEEALGTTSPPVTEALVHTYLDFFTDLGWLAPPRT</sequence>
<evidence type="ECO:0000256" key="4">
    <source>
        <dbReference type="ARBA" id="ARBA00022679"/>
    </source>
</evidence>
<keyword evidence="11" id="KW-1185">Reference proteome</keyword>
<dbReference type="InterPro" id="IPR050091">
    <property type="entry name" value="PKS_NRPS_Biosynth_Enz"/>
</dbReference>
<evidence type="ECO:0000256" key="7">
    <source>
        <dbReference type="ARBA" id="ARBA00023315"/>
    </source>
</evidence>
<keyword evidence="7" id="KW-0012">Acyltransferase</keyword>
<dbReference type="Gene3D" id="3.40.50.720">
    <property type="entry name" value="NAD(P)-binding Rossmann-like Domain"/>
    <property type="match status" value="2"/>
</dbReference>
<protein>
    <submittedName>
        <fullName evidence="10">Thioester reductase domain-containing protein</fullName>
    </submittedName>
</protein>
<comment type="cofactor">
    <cofactor evidence="1">
        <name>pantetheine 4'-phosphate</name>
        <dbReference type="ChEBI" id="CHEBI:47942"/>
    </cofactor>
</comment>
<dbReference type="SMART" id="SM00825">
    <property type="entry name" value="PKS_KS"/>
    <property type="match status" value="1"/>
</dbReference>
<dbReference type="Gene3D" id="3.30.70.3290">
    <property type="match status" value="1"/>
</dbReference>
<organism evidence="10 11">
    <name type="scientific">Lentzea rhizosphaerae</name>
    <dbReference type="NCBI Taxonomy" id="2041025"/>
    <lineage>
        <taxon>Bacteria</taxon>
        <taxon>Bacillati</taxon>
        <taxon>Actinomycetota</taxon>
        <taxon>Actinomycetes</taxon>
        <taxon>Pseudonocardiales</taxon>
        <taxon>Pseudonocardiaceae</taxon>
        <taxon>Lentzea</taxon>
    </lineage>
</organism>
<dbReference type="SMART" id="SM00822">
    <property type="entry name" value="PKS_KR"/>
    <property type="match status" value="1"/>
</dbReference>
<dbReference type="CDD" id="cd05235">
    <property type="entry name" value="SDR_e1"/>
    <property type="match status" value="1"/>
</dbReference>
<evidence type="ECO:0000259" key="8">
    <source>
        <dbReference type="PROSITE" id="PS50075"/>
    </source>
</evidence>
<dbReference type="SUPFAM" id="SSF53901">
    <property type="entry name" value="Thiolase-like"/>
    <property type="match status" value="1"/>
</dbReference>
<dbReference type="Pfam" id="PF00698">
    <property type="entry name" value="Acyl_transf_1"/>
    <property type="match status" value="1"/>
</dbReference>
<evidence type="ECO:0000313" key="11">
    <source>
        <dbReference type="Proteomes" id="UP001595690"/>
    </source>
</evidence>
<dbReference type="InterPro" id="IPR018201">
    <property type="entry name" value="Ketoacyl_synth_AS"/>
</dbReference>
<dbReference type="InterPro" id="IPR036291">
    <property type="entry name" value="NAD(P)-bd_dom_sf"/>
</dbReference>
<dbReference type="Pfam" id="PF08659">
    <property type="entry name" value="KR"/>
    <property type="match status" value="1"/>
</dbReference>
<dbReference type="NCBIfam" id="TIGR01746">
    <property type="entry name" value="Thioester-redct"/>
    <property type="match status" value="1"/>
</dbReference>
<keyword evidence="2" id="KW-0596">Phosphopantetheine</keyword>
<dbReference type="InterPro" id="IPR020806">
    <property type="entry name" value="PKS_PP-bd"/>
</dbReference>
<dbReference type="InterPro" id="IPR042104">
    <property type="entry name" value="PKS_dehydratase_sf"/>
</dbReference>
<evidence type="ECO:0000313" key="10">
    <source>
        <dbReference type="EMBL" id="MFC3890685.1"/>
    </source>
</evidence>
<dbReference type="PROSITE" id="PS00012">
    <property type="entry name" value="PHOSPHOPANTETHEINE"/>
    <property type="match status" value="1"/>
</dbReference>
<dbReference type="InterPro" id="IPR016035">
    <property type="entry name" value="Acyl_Trfase/lysoPLipase"/>
</dbReference>
<dbReference type="CDD" id="cd08956">
    <property type="entry name" value="KR_3_FAS_SDR_x"/>
    <property type="match status" value="1"/>
</dbReference>
<dbReference type="RefSeq" id="WP_382368979.1">
    <property type="nucleotide sequence ID" value="NZ_JBHRZI010000005.1"/>
</dbReference>
<dbReference type="Pfam" id="PF00109">
    <property type="entry name" value="ketoacyl-synt"/>
    <property type="match status" value="1"/>
</dbReference>
<dbReference type="InterPro" id="IPR016036">
    <property type="entry name" value="Malonyl_transacylase_ACP-bd"/>
</dbReference>
<dbReference type="InterPro" id="IPR049552">
    <property type="entry name" value="PKS_DH_N"/>
</dbReference>
<dbReference type="SMART" id="SM00827">
    <property type="entry name" value="PKS_AT"/>
    <property type="match status" value="1"/>
</dbReference>
<dbReference type="InterPro" id="IPR014043">
    <property type="entry name" value="Acyl_transferase_dom"/>
</dbReference>
<dbReference type="InterPro" id="IPR016039">
    <property type="entry name" value="Thiolase-like"/>
</dbReference>
<dbReference type="InterPro" id="IPR014031">
    <property type="entry name" value="Ketoacyl_synth_C"/>
</dbReference>
<dbReference type="SUPFAM" id="SSF51735">
    <property type="entry name" value="NAD(P)-binding Rossmann-fold domains"/>
    <property type="match status" value="3"/>
</dbReference>
<dbReference type="Pfam" id="PF07993">
    <property type="entry name" value="NAD_binding_4"/>
    <property type="match status" value="1"/>
</dbReference>
<dbReference type="SUPFAM" id="SSF52151">
    <property type="entry name" value="FabD/lysophospholipase-like"/>
    <property type="match status" value="1"/>
</dbReference>